<dbReference type="EMBL" id="JAPYKS010000123">
    <property type="protein sequence ID" value="MEI9413311.1"/>
    <property type="molecule type" value="Genomic_DNA"/>
</dbReference>
<proteinExistence type="predicted"/>
<sequence>WPGSRSPTFTAALCVCQSALVGDKDVETARIAFEAFALARGILAPDALEVAAARAADEWLTA</sequence>
<dbReference type="Proteomes" id="UP001387293">
    <property type="component" value="Unassembled WGS sequence"/>
</dbReference>
<evidence type="ECO:0000313" key="2">
    <source>
        <dbReference type="Proteomes" id="UP001387293"/>
    </source>
</evidence>
<evidence type="ECO:0000313" key="1">
    <source>
        <dbReference type="EMBL" id="MEI9413311.1"/>
    </source>
</evidence>
<feature type="non-terminal residue" evidence="1">
    <location>
        <position position="1"/>
    </location>
</feature>
<dbReference type="RefSeq" id="WP_337109618.1">
    <property type="nucleotide sequence ID" value="NZ_JAPYKS010000123.1"/>
</dbReference>
<dbReference type="Pfam" id="PF06169">
    <property type="entry name" value="DUF982"/>
    <property type="match status" value="1"/>
</dbReference>
<keyword evidence="2" id="KW-1185">Reference proteome</keyword>
<organism evidence="1 2">
    <name type="scientific">Mesorhizobium salmacidum</name>
    <dbReference type="NCBI Taxonomy" id="3015171"/>
    <lineage>
        <taxon>Bacteria</taxon>
        <taxon>Pseudomonadati</taxon>
        <taxon>Pseudomonadota</taxon>
        <taxon>Alphaproteobacteria</taxon>
        <taxon>Hyphomicrobiales</taxon>
        <taxon>Phyllobacteriaceae</taxon>
        <taxon>Mesorhizobium</taxon>
    </lineage>
</organism>
<gene>
    <name evidence="1" type="ORF">O7A60_31960</name>
</gene>
<accession>A0ABU8L5T9</accession>
<protein>
    <submittedName>
        <fullName evidence="1">DUF982 domain-containing protein</fullName>
    </submittedName>
</protein>
<reference evidence="1 2" key="1">
    <citation type="submission" date="2022-12" db="EMBL/GenBank/DDBJ databases">
        <authorList>
            <person name="Muema E."/>
        </authorList>
    </citation>
    <scope>NUCLEOTIDE SEQUENCE [LARGE SCALE GENOMIC DNA]</scope>
    <source>
        <strain evidence="2">1326</strain>
    </source>
</reference>
<dbReference type="Gene3D" id="6.10.250.730">
    <property type="match status" value="1"/>
</dbReference>
<comment type="caution">
    <text evidence="1">The sequence shown here is derived from an EMBL/GenBank/DDBJ whole genome shotgun (WGS) entry which is preliminary data.</text>
</comment>
<name>A0ABU8L5T9_9HYPH</name>
<dbReference type="InterPro" id="IPR010385">
    <property type="entry name" value="DUF982"/>
</dbReference>